<name>A0A919KBC1_9ACTN</name>
<dbReference type="Proteomes" id="UP000636960">
    <property type="component" value="Unassembled WGS sequence"/>
</dbReference>
<dbReference type="Gene3D" id="1.10.101.10">
    <property type="entry name" value="PGBD-like superfamily/PGBD"/>
    <property type="match status" value="1"/>
</dbReference>
<dbReference type="InterPro" id="IPR036366">
    <property type="entry name" value="PGBDSf"/>
</dbReference>
<sequence>MPTSQNGWSAGTVAQIGGLNTSYVPGTKVKLPQGVRKGDVATVLHYVAGQFHKTVEPLHAGWCWGYAYRKIEGSSSLSNHASGTAIDLNAPKHPMGARGTFSTAKVAAIRRILAYCEGVVRWGGDYSGRKDEMHFEIVKNAAAVAKLAKKIKAAGSPVTPAPAGTMCKGKLRPVLRRGSTGEHVRFLQAMIGAKVDGDFGPATEARVRWYQKLRRIGVDGIAGPQVWREINKM</sequence>
<dbReference type="Pfam" id="PF13539">
    <property type="entry name" value="Peptidase_M15_4"/>
    <property type="match status" value="1"/>
</dbReference>
<dbReference type="InterPro" id="IPR002477">
    <property type="entry name" value="Peptidoglycan-bd-like"/>
</dbReference>
<comment type="caution">
    <text evidence="3">The sequence shown here is derived from an EMBL/GenBank/DDBJ whole genome shotgun (WGS) entry which is preliminary data.</text>
</comment>
<dbReference type="Pfam" id="PF01471">
    <property type="entry name" value="PG_binding_1"/>
    <property type="match status" value="1"/>
</dbReference>
<dbReference type="InterPro" id="IPR036365">
    <property type="entry name" value="PGBD-like_sf"/>
</dbReference>
<protein>
    <submittedName>
        <fullName evidence="3">Uncharacterized protein</fullName>
    </submittedName>
</protein>
<organism evidence="3 4">
    <name type="scientific">Paractinoplanes rishiriensis</name>
    <dbReference type="NCBI Taxonomy" id="1050105"/>
    <lineage>
        <taxon>Bacteria</taxon>
        <taxon>Bacillati</taxon>
        <taxon>Actinomycetota</taxon>
        <taxon>Actinomycetes</taxon>
        <taxon>Micromonosporales</taxon>
        <taxon>Micromonosporaceae</taxon>
        <taxon>Paractinoplanes</taxon>
    </lineage>
</organism>
<evidence type="ECO:0000313" key="3">
    <source>
        <dbReference type="EMBL" id="GIF02238.1"/>
    </source>
</evidence>
<dbReference type="EMBL" id="BOMV01000125">
    <property type="protein sequence ID" value="GIF02238.1"/>
    <property type="molecule type" value="Genomic_DNA"/>
</dbReference>
<dbReference type="SUPFAM" id="SSF47090">
    <property type="entry name" value="PGBD-like"/>
    <property type="match status" value="1"/>
</dbReference>
<dbReference type="InterPro" id="IPR009045">
    <property type="entry name" value="Zn_M74/Hedgehog-like"/>
</dbReference>
<dbReference type="Gene3D" id="3.30.1380.10">
    <property type="match status" value="1"/>
</dbReference>
<evidence type="ECO:0000259" key="2">
    <source>
        <dbReference type="Pfam" id="PF13539"/>
    </source>
</evidence>
<feature type="domain" description="Peptidoglycan binding-like" evidence="1">
    <location>
        <begin position="194"/>
        <end position="228"/>
    </location>
</feature>
<feature type="domain" description="Peptidase M15C" evidence="2">
    <location>
        <begin position="73"/>
        <end position="137"/>
    </location>
</feature>
<dbReference type="InterPro" id="IPR039561">
    <property type="entry name" value="Peptidase_M15C"/>
</dbReference>
<dbReference type="AlphaFoldDB" id="A0A919KBC1"/>
<keyword evidence="4" id="KW-1185">Reference proteome</keyword>
<proteinExistence type="predicted"/>
<accession>A0A919KBC1</accession>
<dbReference type="SUPFAM" id="SSF55166">
    <property type="entry name" value="Hedgehog/DD-peptidase"/>
    <property type="match status" value="1"/>
</dbReference>
<evidence type="ECO:0000313" key="4">
    <source>
        <dbReference type="Proteomes" id="UP000636960"/>
    </source>
</evidence>
<reference evidence="3" key="1">
    <citation type="submission" date="2021-01" db="EMBL/GenBank/DDBJ databases">
        <title>Whole genome shotgun sequence of Actinoplanes rishiriensis NBRC 108556.</title>
        <authorList>
            <person name="Komaki H."/>
            <person name="Tamura T."/>
        </authorList>
    </citation>
    <scope>NUCLEOTIDE SEQUENCE</scope>
    <source>
        <strain evidence="3">NBRC 108556</strain>
    </source>
</reference>
<evidence type="ECO:0000259" key="1">
    <source>
        <dbReference type="Pfam" id="PF01471"/>
    </source>
</evidence>
<dbReference type="RefSeq" id="WP_203791333.1">
    <property type="nucleotide sequence ID" value="NZ_BOMV01000125.1"/>
</dbReference>
<gene>
    <name evidence="3" type="ORF">Ari01nite_97020</name>
</gene>
<dbReference type="GO" id="GO:0008233">
    <property type="term" value="F:peptidase activity"/>
    <property type="evidence" value="ECO:0007669"/>
    <property type="project" value="InterPro"/>
</dbReference>